<dbReference type="InterPro" id="IPR011006">
    <property type="entry name" value="CheY-like_superfamily"/>
</dbReference>
<evidence type="ECO:0000313" key="4">
    <source>
        <dbReference type="Proteomes" id="UP000472320"/>
    </source>
</evidence>
<feature type="domain" description="Response regulatory" evidence="2">
    <location>
        <begin position="6"/>
        <end position="125"/>
    </location>
</feature>
<evidence type="ECO:0000259" key="2">
    <source>
        <dbReference type="PROSITE" id="PS50110"/>
    </source>
</evidence>
<dbReference type="SUPFAM" id="SSF52172">
    <property type="entry name" value="CheY-like"/>
    <property type="match status" value="1"/>
</dbReference>
<dbReference type="Proteomes" id="UP000472320">
    <property type="component" value="Unassembled WGS sequence"/>
</dbReference>
<keyword evidence="4" id="KW-1185">Reference proteome</keyword>
<protein>
    <submittedName>
        <fullName evidence="3">Response regulator</fullName>
    </submittedName>
</protein>
<evidence type="ECO:0000313" key="3">
    <source>
        <dbReference type="EMBL" id="MTW12125.1"/>
    </source>
</evidence>
<dbReference type="EMBL" id="WNKX01000011">
    <property type="protein sequence ID" value="MTW12125.1"/>
    <property type="molecule type" value="Genomic_DNA"/>
</dbReference>
<dbReference type="Gene3D" id="3.40.50.2300">
    <property type="match status" value="1"/>
</dbReference>
<proteinExistence type="predicted"/>
<sequence length="127" mass="13738">MAELKQMLLVEPEGVLRRTVAMTARSMGLADVQEAASTPLARRILGQRAFHGALISIDAGDGFDFTLLDMVRQGHSASRPRIPIAVLASRCDEVLLAALRERGITRIVLKPFRARTLLDAFTALAGG</sequence>
<dbReference type="RefSeq" id="WP_155455063.1">
    <property type="nucleotide sequence ID" value="NZ_WNKX01000011.1"/>
</dbReference>
<dbReference type="OrthoDB" id="8905968at2"/>
<dbReference type="GO" id="GO:0000160">
    <property type="term" value="P:phosphorelay signal transduction system"/>
    <property type="evidence" value="ECO:0007669"/>
    <property type="project" value="InterPro"/>
</dbReference>
<dbReference type="AlphaFoldDB" id="A0A6L6QIV4"/>
<comment type="caution">
    <text evidence="3">The sequence shown here is derived from an EMBL/GenBank/DDBJ whole genome shotgun (WGS) entry which is preliminary data.</text>
</comment>
<organism evidence="3 4">
    <name type="scientific">Massilia eburnea</name>
    <dbReference type="NCBI Taxonomy" id="1776165"/>
    <lineage>
        <taxon>Bacteria</taxon>
        <taxon>Pseudomonadati</taxon>
        <taxon>Pseudomonadota</taxon>
        <taxon>Betaproteobacteria</taxon>
        <taxon>Burkholderiales</taxon>
        <taxon>Oxalobacteraceae</taxon>
        <taxon>Telluria group</taxon>
        <taxon>Massilia</taxon>
    </lineage>
</organism>
<accession>A0A6L6QIV4</accession>
<evidence type="ECO:0000256" key="1">
    <source>
        <dbReference type="PROSITE-ProRule" id="PRU00169"/>
    </source>
</evidence>
<comment type="caution">
    <text evidence="1">Lacks conserved residue(s) required for the propagation of feature annotation.</text>
</comment>
<name>A0A6L6QIV4_9BURK</name>
<dbReference type="PROSITE" id="PS50110">
    <property type="entry name" value="RESPONSE_REGULATORY"/>
    <property type="match status" value="1"/>
</dbReference>
<gene>
    <name evidence="3" type="ORF">GM658_16085</name>
</gene>
<dbReference type="SMART" id="SM00448">
    <property type="entry name" value="REC"/>
    <property type="match status" value="1"/>
</dbReference>
<reference evidence="3 4" key="1">
    <citation type="submission" date="2019-11" db="EMBL/GenBank/DDBJ databases">
        <title>Type strains purchased from KCTC, JCM and DSMZ.</title>
        <authorList>
            <person name="Lu H."/>
        </authorList>
    </citation>
    <scope>NUCLEOTIDE SEQUENCE [LARGE SCALE GENOMIC DNA]</scope>
    <source>
        <strain evidence="3 4">JCM 31587</strain>
    </source>
</reference>
<dbReference type="InterPro" id="IPR001789">
    <property type="entry name" value="Sig_transdc_resp-reg_receiver"/>
</dbReference>